<gene>
    <name evidence="2" type="ORF">BD311DRAFT_511750</name>
</gene>
<dbReference type="AlphaFoldDB" id="A0A4Q9N1P3"/>
<feature type="signal peptide" evidence="1">
    <location>
        <begin position="1"/>
        <end position="24"/>
    </location>
</feature>
<accession>A0A4Q9N1P3</accession>
<dbReference type="EMBL" id="ML143393">
    <property type="protein sequence ID" value="TBU32821.1"/>
    <property type="molecule type" value="Genomic_DNA"/>
</dbReference>
<proteinExistence type="predicted"/>
<name>A0A4Q9N1P3_9APHY</name>
<evidence type="ECO:0000313" key="2">
    <source>
        <dbReference type="EMBL" id="TBU32821.1"/>
    </source>
</evidence>
<organism evidence="2">
    <name type="scientific">Dichomitus squalens</name>
    <dbReference type="NCBI Taxonomy" id="114155"/>
    <lineage>
        <taxon>Eukaryota</taxon>
        <taxon>Fungi</taxon>
        <taxon>Dikarya</taxon>
        <taxon>Basidiomycota</taxon>
        <taxon>Agaricomycotina</taxon>
        <taxon>Agaricomycetes</taxon>
        <taxon>Polyporales</taxon>
        <taxon>Polyporaceae</taxon>
        <taxon>Dichomitus</taxon>
    </lineage>
</organism>
<sequence>MTLRRPRPWPFLLLPCHAVPTAVQICALPSQYPYAYSHILWVLPHSPWHLLTGHSGVLLLYACKQSCIYPNFPSHRTHLHSASFIYPFTYRHTAPLLHTYLACSPAAMSFWFRLAPSCLIHHILGSLRILLLYLASFLPTSSHHFLPL</sequence>
<keyword evidence="1" id="KW-0732">Signal</keyword>
<reference evidence="2" key="1">
    <citation type="submission" date="2019-01" db="EMBL/GenBank/DDBJ databases">
        <title>Draft genome sequences of three monokaryotic isolates of the white-rot basidiomycete fungus Dichomitus squalens.</title>
        <authorList>
            <consortium name="DOE Joint Genome Institute"/>
            <person name="Lopez S.C."/>
            <person name="Andreopoulos B."/>
            <person name="Pangilinan J."/>
            <person name="Lipzen A."/>
            <person name="Riley R."/>
            <person name="Ahrendt S."/>
            <person name="Ng V."/>
            <person name="Barry K."/>
            <person name="Daum C."/>
            <person name="Grigoriev I.V."/>
            <person name="Hilden K.S."/>
            <person name="Makela M.R."/>
            <person name="de Vries R.P."/>
        </authorList>
    </citation>
    <scope>NUCLEOTIDE SEQUENCE [LARGE SCALE GENOMIC DNA]</scope>
    <source>
        <strain evidence="2">OM18370.1</strain>
    </source>
</reference>
<feature type="chain" id="PRO_5020658768" description="Secreted protein" evidence="1">
    <location>
        <begin position="25"/>
        <end position="148"/>
    </location>
</feature>
<dbReference type="Proteomes" id="UP000292957">
    <property type="component" value="Unassembled WGS sequence"/>
</dbReference>
<evidence type="ECO:0008006" key="3">
    <source>
        <dbReference type="Google" id="ProtNLM"/>
    </source>
</evidence>
<evidence type="ECO:0000256" key="1">
    <source>
        <dbReference type="SAM" id="SignalP"/>
    </source>
</evidence>
<protein>
    <recommendedName>
        <fullName evidence="3">Secreted protein</fullName>
    </recommendedName>
</protein>